<dbReference type="PRINTS" id="PR00455">
    <property type="entry name" value="HTHTETR"/>
</dbReference>
<dbReference type="InterPro" id="IPR001647">
    <property type="entry name" value="HTH_TetR"/>
</dbReference>
<dbReference type="PANTHER" id="PTHR30055">
    <property type="entry name" value="HTH-TYPE TRANSCRIPTIONAL REGULATOR RUTR"/>
    <property type="match status" value="1"/>
</dbReference>
<keyword evidence="5" id="KW-1185">Reference proteome</keyword>
<evidence type="ECO:0000256" key="2">
    <source>
        <dbReference type="PROSITE-ProRule" id="PRU00335"/>
    </source>
</evidence>
<evidence type="ECO:0000313" key="5">
    <source>
        <dbReference type="Proteomes" id="UP001199525"/>
    </source>
</evidence>
<dbReference type="Proteomes" id="UP001199525">
    <property type="component" value="Unassembled WGS sequence"/>
</dbReference>
<dbReference type="EMBL" id="JAIVFQ010000103">
    <property type="protein sequence ID" value="MCC5604000.1"/>
    <property type="molecule type" value="Genomic_DNA"/>
</dbReference>
<dbReference type="PROSITE" id="PS50977">
    <property type="entry name" value="HTH_TETR_2"/>
    <property type="match status" value="1"/>
</dbReference>
<organism evidence="4 5">
    <name type="scientific">Nostoc favosum CHAB5714</name>
    <dbReference type="NCBI Taxonomy" id="2780399"/>
    <lineage>
        <taxon>Bacteria</taxon>
        <taxon>Bacillati</taxon>
        <taxon>Cyanobacteriota</taxon>
        <taxon>Cyanophyceae</taxon>
        <taxon>Nostocales</taxon>
        <taxon>Nostocaceae</taxon>
        <taxon>Nostoc</taxon>
        <taxon>Nostoc favosum</taxon>
    </lineage>
</organism>
<evidence type="ECO:0000313" key="4">
    <source>
        <dbReference type="EMBL" id="MCC5604000.1"/>
    </source>
</evidence>
<protein>
    <submittedName>
        <fullName evidence="4">TetR/AcrR family transcriptional regulator</fullName>
    </submittedName>
</protein>
<dbReference type="Gene3D" id="1.10.357.10">
    <property type="entry name" value="Tetracycline Repressor, domain 2"/>
    <property type="match status" value="1"/>
</dbReference>
<dbReference type="InterPro" id="IPR050109">
    <property type="entry name" value="HTH-type_TetR-like_transc_reg"/>
</dbReference>
<dbReference type="RefSeq" id="WP_229489813.1">
    <property type="nucleotide sequence ID" value="NZ_JAIVFQ010000103.1"/>
</dbReference>
<name>A0ABS8IIA9_9NOSO</name>
<dbReference type="InterPro" id="IPR023772">
    <property type="entry name" value="DNA-bd_HTH_TetR-type_CS"/>
</dbReference>
<dbReference type="SUPFAM" id="SSF46689">
    <property type="entry name" value="Homeodomain-like"/>
    <property type="match status" value="1"/>
</dbReference>
<dbReference type="Pfam" id="PF00440">
    <property type="entry name" value="TetR_N"/>
    <property type="match status" value="1"/>
</dbReference>
<reference evidence="4 5" key="1">
    <citation type="journal article" date="2021" name="Microorganisms">
        <title>Genome Evolution of Filamentous Cyanobacterium Nostoc Species: From Facultative Symbiosis to Free Living.</title>
        <authorList>
            <person name="Huo D."/>
            <person name="Li H."/>
            <person name="Cai F."/>
            <person name="Guo X."/>
            <person name="Qiao Z."/>
            <person name="Wang W."/>
            <person name="Yu G."/>
            <person name="Li R."/>
        </authorList>
    </citation>
    <scope>NUCLEOTIDE SEQUENCE [LARGE SCALE GENOMIC DNA]</scope>
    <source>
        <strain evidence="4 5">CHAB 5714</strain>
    </source>
</reference>
<dbReference type="PROSITE" id="PS01081">
    <property type="entry name" value="HTH_TETR_1"/>
    <property type="match status" value="1"/>
</dbReference>
<dbReference type="PANTHER" id="PTHR30055:SF146">
    <property type="entry name" value="HTH-TYPE TRANSCRIPTIONAL DUAL REGULATOR CECR"/>
    <property type="match status" value="1"/>
</dbReference>
<evidence type="ECO:0000256" key="1">
    <source>
        <dbReference type="ARBA" id="ARBA00023125"/>
    </source>
</evidence>
<feature type="DNA-binding region" description="H-T-H motif" evidence="2">
    <location>
        <begin position="31"/>
        <end position="50"/>
    </location>
</feature>
<accession>A0ABS8IIA9</accession>
<feature type="domain" description="HTH tetR-type" evidence="3">
    <location>
        <begin position="8"/>
        <end position="68"/>
    </location>
</feature>
<evidence type="ECO:0000259" key="3">
    <source>
        <dbReference type="PROSITE" id="PS50977"/>
    </source>
</evidence>
<gene>
    <name evidence="4" type="ORF">LC586_33745</name>
</gene>
<keyword evidence="1 2" id="KW-0238">DNA-binding</keyword>
<comment type="caution">
    <text evidence="4">The sequence shown here is derived from an EMBL/GenBank/DDBJ whole genome shotgun (WGS) entry which is preliminary data.</text>
</comment>
<proteinExistence type="predicted"/>
<sequence length="205" mass="23654">MPKIVDHEQYRKELLDKCFDLFAQKGYGSITMRQIAEGLGVSTGTLYHYFPSKQALFEQLAQEICEQDLSTALAELEGAQTLQESMEALGRYLVKNEDYFIKWTYIWIDFCQHKDSTKMLKTSIFKRNNQRYQEAICDLWGIQDSVLASFILSFVDGLILEKLWGNETIDFIEQCALLGKMLTAYLPRPTAEIKNKMDFLSGLES</sequence>
<dbReference type="InterPro" id="IPR009057">
    <property type="entry name" value="Homeodomain-like_sf"/>
</dbReference>